<accession>A0A1X7DL16</accession>
<sequence>MHILPGRPTGKPDQMSPIRAAVPIDQRVRSVHLVVKSASSAASNALWLTERGTRLQARDVADRFGFYRDELGLDPALSPHCLRHSYVTHLIEDGVDPRFVQEQGGHVYQSTTGLYTAVSGDFKNKMLHDAIRAVLPTNPGGQRQ</sequence>
<dbReference type="AlphaFoldDB" id="A0A1X7DL16"/>
<evidence type="ECO:0000256" key="1">
    <source>
        <dbReference type="ARBA" id="ARBA00023172"/>
    </source>
</evidence>
<dbReference type="GO" id="GO:0003677">
    <property type="term" value="F:DNA binding"/>
    <property type="evidence" value="ECO:0007669"/>
    <property type="project" value="InterPro"/>
</dbReference>
<dbReference type="GO" id="GO:0006310">
    <property type="term" value="P:DNA recombination"/>
    <property type="evidence" value="ECO:0007669"/>
    <property type="project" value="UniProtKB-KW"/>
</dbReference>
<dbReference type="Pfam" id="PF00589">
    <property type="entry name" value="Phage_integrase"/>
    <property type="match status" value="1"/>
</dbReference>
<dbReference type="PROSITE" id="PS51898">
    <property type="entry name" value="TYR_RECOMBINASE"/>
    <property type="match status" value="1"/>
</dbReference>
<evidence type="ECO:0000313" key="4">
    <source>
        <dbReference type="Proteomes" id="UP000192929"/>
    </source>
</evidence>
<dbReference type="InterPro" id="IPR013762">
    <property type="entry name" value="Integrase-like_cat_sf"/>
</dbReference>
<dbReference type="SUPFAM" id="SSF56349">
    <property type="entry name" value="DNA breaking-rejoining enzymes"/>
    <property type="match status" value="1"/>
</dbReference>
<dbReference type="Gene3D" id="1.10.443.10">
    <property type="entry name" value="Intergrase catalytic core"/>
    <property type="match status" value="1"/>
</dbReference>
<organism evidence="3 4">
    <name type="scientific">Kocuria marina subsp. indica</name>
    <dbReference type="NCBI Taxonomy" id="1049583"/>
    <lineage>
        <taxon>Bacteria</taxon>
        <taxon>Bacillati</taxon>
        <taxon>Actinomycetota</taxon>
        <taxon>Actinomycetes</taxon>
        <taxon>Micrococcales</taxon>
        <taxon>Micrococcaceae</taxon>
        <taxon>Kocuria</taxon>
    </lineage>
</organism>
<feature type="domain" description="Tyr recombinase" evidence="2">
    <location>
        <begin position="1"/>
        <end position="128"/>
    </location>
</feature>
<dbReference type="InterPro" id="IPR011010">
    <property type="entry name" value="DNA_brk_join_enz"/>
</dbReference>
<name>A0A1X7DL16_9MICC</name>
<keyword evidence="4" id="KW-1185">Reference proteome</keyword>
<dbReference type="Proteomes" id="UP000192929">
    <property type="component" value="Unassembled WGS sequence"/>
</dbReference>
<reference evidence="4" key="1">
    <citation type="submission" date="2017-04" db="EMBL/GenBank/DDBJ databases">
        <authorList>
            <person name="Varghese N."/>
            <person name="Submissions S."/>
        </authorList>
    </citation>
    <scope>NUCLEOTIDE SEQUENCE [LARGE SCALE GENOMIC DNA]</scope>
    <source>
        <strain evidence="4">NIO-1021</strain>
    </source>
</reference>
<dbReference type="GO" id="GO:0015074">
    <property type="term" value="P:DNA integration"/>
    <property type="evidence" value="ECO:0007669"/>
    <property type="project" value="InterPro"/>
</dbReference>
<keyword evidence="1" id="KW-0233">DNA recombination</keyword>
<dbReference type="InterPro" id="IPR002104">
    <property type="entry name" value="Integrase_catalytic"/>
</dbReference>
<proteinExistence type="predicted"/>
<evidence type="ECO:0000259" key="2">
    <source>
        <dbReference type="PROSITE" id="PS51898"/>
    </source>
</evidence>
<dbReference type="EMBL" id="FXAC01000012">
    <property type="protein sequence ID" value="SMF17488.1"/>
    <property type="molecule type" value="Genomic_DNA"/>
</dbReference>
<evidence type="ECO:0000313" key="3">
    <source>
        <dbReference type="EMBL" id="SMF17488.1"/>
    </source>
</evidence>
<protein>
    <submittedName>
        <fullName evidence="3">Phage integrase family protein</fullName>
    </submittedName>
</protein>
<gene>
    <name evidence="3" type="ORF">SAMN06296028_112114</name>
</gene>